<dbReference type="GO" id="GO:0004061">
    <property type="term" value="F:arylformamidase activity"/>
    <property type="evidence" value="ECO:0000318"/>
    <property type="project" value="GO_Central"/>
</dbReference>
<evidence type="ECO:0000256" key="7">
    <source>
        <dbReference type="SAM" id="MobiDB-lite"/>
    </source>
</evidence>
<evidence type="ECO:0000313" key="9">
    <source>
        <dbReference type="EMBL" id="OQU84518.1"/>
    </source>
</evidence>
<gene>
    <name evidence="9" type="ORF">SORBI_3004G069850</name>
</gene>
<organism evidence="9 10">
    <name type="scientific">Sorghum bicolor</name>
    <name type="common">Sorghum</name>
    <name type="synonym">Sorghum vulgare</name>
    <dbReference type="NCBI Taxonomy" id="4558"/>
    <lineage>
        <taxon>Eukaryota</taxon>
        <taxon>Viridiplantae</taxon>
        <taxon>Streptophyta</taxon>
        <taxon>Embryophyta</taxon>
        <taxon>Tracheophyta</taxon>
        <taxon>Spermatophyta</taxon>
        <taxon>Magnoliopsida</taxon>
        <taxon>Liliopsida</taxon>
        <taxon>Poales</taxon>
        <taxon>Poaceae</taxon>
        <taxon>PACMAD clade</taxon>
        <taxon>Panicoideae</taxon>
        <taxon>Andropogonodae</taxon>
        <taxon>Andropogoneae</taxon>
        <taxon>Sorghinae</taxon>
        <taxon>Sorghum</taxon>
    </lineage>
</organism>
<reference evidence="9 10" key="1">
    <citation type="journal article" date="2009" name="Nature">
        <title>The Sorghum bicolor genome and the diversification of grasses.</title>
        <authorList>
            <person name="Paterson A.H."/>
            <person name="Bowers J.E."/>
            <person name="Bruggmann R."/>
            <person name="Dubchak I."/>
            <person name="Grimwood J."/>
            <person name="Gundlach H."/>
            <person name="Haberer G."/>
            <person name="Hellsten U."/>
            <person name="Mitros T."/>
            <person name="Poliakov A."/>
            <person name="Schmutz J."/>
            <person name="Spannagl M."/>
            <person name="Tang H."/>
            <person name="Wang X."/>
            <person name="Wicker T."/>
            <person name="Bharti A.K."/>
            <person name="Chapman J."/>
            <person name="Feltus F.A."/>
            <person name="Gowik U."/>
            <person name="Grigoriev I.V."/>
            <person name="Lyons E."/>
            <person name="Maher C.A."/>
            <person name="Martis M."/>
            <person name="Narechania A."/>
            <person name="Otillar R.P."/>
            <person name="Penning B.W."/>
            <person name="Salamov A.A."/>
            <person name="Wang Y."/>
            <person name="Zhang L."/>
            <person name="Carpita N.C."/>
            <person name="Freeling M."/>
            <person name="Gingle A.R."/>
            <person name="Hash C.T."/>
            <person name="Keller B."/>
            <person name="Klein P."/>
            <person name="Kresovich S."/>
            <person name="McCann M.C."/>
            <person name="Ming R."/>
            <person name="Peterson D.G."/>
            <person name="Mehboob-ur-Rahman"/>
            <person name="Ware D."/>
            <person name="Westhoff P."/>
            <person name="Mayer K.F."/>
            <person name="Messing J."/>
            <person name="Rokhsar D.S."/>
        </authorList>
    </citation>
    <scope>NUCLEOTIDE SEQUENCE [LARGE SCALE GENOMIC DNA]</scope>
    <source>
        <strain evidence="10">cv. BTx623</strain>
    </source>
</reference>
<dbReference type="InterPro" id="IPR007325">
    <property type="entry name" value="KFase/CYL"/>
</dbReference>
<evidence type="ECO:0000256" key="2">
    <source>
        <dbReference type="ARBA" id="ARBA00007865"/>
    </source>
</evidence>
<dbReference type="eggNOG" id="ENOG502QRBQ">
    <property type="taxonomic scope" value="Eukaryota"/>
</dbReference>
<name>A0A1Z5RLA7_SORBI</name>
<dbReference type="Gene3D" id="3.50.30.50">
    <property type="entry name" value="Putative cyclase"/>
    <property type="match status" value="2"/>
</dbReference>
<accession>A0A1Z5RLA7</accession>
<reference evidence="10" key="2">
    <citation type="journal article" date="2018" name="Plant J.">
        <title>The Sorghum bicolor reference genome: improved assembly, gene annotations, a transcriptome atlas, and signatures of genome organization.</title>
        <authorList>
            <person name="McCormick R.F."/>
            <person name="Truong S.K."/>
            <person name="Sreedasyam A."/>
            <person name="Jenkins J."/>
            <person name="Shu S."/>
            <person name="Sims D."/>
            <person name="Kennedy M."/>
            <person name="Amirebrahimi M."/>
            <person name="Weers B.D."/>
            <person name="McKinley B."/>
            <person name="Mattison A."/>
            <person name="Morishige D.T."/>
            <person name="Grimwood J."/>
            <person name="Schmutz J."/>
            <person name="Mullet J.E."/>
        </authorList>
    </citation>
    <scope>NUCLEOTIDE SEQUENCE [LARGE SCALE GENOMIC DNA]</scope>
    <source>
        <strain evidence="10">cv. BTx623</strain>
    </source>
</reference>
<feature type="chain" id="PRO_5013120186" description="Cyclase" evidence="8">
    <location>
        <begin position="20"/>
        <end position="450"/>
    </location>
</feature>
<evidence type="ECO:0000256" key="5">
    <source>
        <dbReference type="ARBA" id="ARBA00022729"/>
    </source>
</evidence>
<feature type="region of interest" description="Disordered" evidence="7">
    <location>
        <begin position="133"/>
        <end position="170"/>
    </location>
</feature>
<evidence type="ECO:0000256" key="4">
    <source>
        <dbReference type="ARBA" id="ARBA00022530"/>
    </source>
</evidence>
<dbReference type="PANTHER" id="PTHR31118">
    <property type="entry name" value="CYCLASE-LIKE PROTEIN 2"/>
    <property type="match status" value="1"/>
</dbReference>
<proteinExistence type="inferred from homology"/>
<dbReference type="InterPro" id="IPR037175">
    <property type="entry name" value="KFase_sf"/>
</dbReference>
<dbReference type="PANTHER" id="PTHR31118:SF27">
    <property type="entry name" value="CYCLASE-LIKE PROTEIN 1"/>
    <property type="match status" value="1"/>
</dbReference>
<evidence type="ECO:0000313" key="10">
    <source>
        <dbReference type="Proteomes" id="UP000000768"/>
    </source>
</evidence>
<evidence type="ECO:0000256" key="8">
    <source>
        <dbReference type="SAM" id="SignalP"/>
    </source>
</evidence>
<keyword evidence="10" id="KW-1185">Reference proteome</keyword>
<dbReference type="AlphaFoldDB" id="A0A1Z5RLA7"/>
<keyword evidence="5 8" id="KW-0732">Signal</keyword>
<dbReference type="Proteomes" id="UP000000768">
    <property type="component" value="Chromosome 4"/>
</dbReference>
<dbReference type="Gramene" id="OQU84518">
    <property type="protein sequence ID" value="OQU84518"/>
    <property type="gene ID" value="SORBI_3004G069850"/>
</dbReference>
<keyword evidence="3" id="KW-0964">Secreted</keyword>
<comment type="similarity">
    <text evidence="2">Belongs to the Cyclase 1 superfamily.</text>
</comment>
<protein>
    <recommendedName>
        <fullName evidence="11">Cyclase</fullName>
    </recommendedName>
</protein>
<evidence type="ECO:0000256" key="3">
    <source>
        <dbReference type="ARBA" id="ARBA00022525"/>
    </source>
</evidence>
<evidence type="ECO:0000256" key="1">
    <source>
        <dbReference type="ARBA" id="ARBA00004498"/>
    </source>
</evidence>
<dbReference type="GO" id="GO:0019441">
    <property type="term" value="P:L-tryptophan catabolic process to kynurenine"/>
    <property type="evidence" value="ECO:0000318"/>
    <property type="project" value="GO_Central"/>
</dbReference>
<dbReference type="FunFam" id="3.50.30.50:FF:000002">
    <property type="entry name" value="Kynurenine formamidase"/>
    <property type="match status" value="1"/>
</dbReference>
<keyword evidence="4" id="KW-0272">Extracellular matrix</keyword>
<evidence type="ECO:0008006" key="11">
    <source>
        <dbReference type="Google" id="ProtNLM"/>
    </source>
</evidence>
<dbReference type="EMBL" id="CM000763">
    <property type="protein sequence ID" value="OQU84518.1"/>
    <property type="molecule type" value="Genomic_DNA"/>
</dbReference>
<feature type="compositionally biased region" description="Low complexity" evidence="7">
    <location>
        <begin position="158"/>
        <end position="168"/>
    </location>
</feature>
<evidence type="ECO:0000256" key="6">
    <source>
        <dbReference type="ARBA" id="ARBA00023016"/>
    </source>
</evidence>
<dbReference type="STRING" id="4558.A0A1Z5RLA7"/>
<feature type="compositionally biased region" description="Low complexity" evidence="7">
    <location>
        <begin position="136"/>
        <end position="150"/>
    </location>
</feature>
<keyword evidence="6" id="KW-0346">Stress response</keyword>
<dbReference type="Pfam" id="PF04199">
    <property type="entry name" value="Cyclase"/>
    <property type="match status" value="2"/>
</dbReference>
<feature type="signal peptide" evidence="8">
    <location>
        <begin position="1"/>
        <end position="19"/>
    </location>
</feature>
<sequence>MGAALLLVLLAAAVALALAGGDAHPGYYSDDEGGTTCTVGAELRVVEERGPGRIIDITHAYVPDLPAFATGAVTGPVVRLKESMADGSEYNLSELRMDCHTGTHVDAPGHMNQGHFAAGIDVDALDLDVLNESANRHSPSPARASSSSQSRFRRSSSPRELSSAALRSPHTPHHTVMGAALLLALLLAAAAPLSASAAVTAGDAHPGYSDEGTCTVDAGVGAELRRLEERGPGGRIIDITHAYVPDLPAFATGAVTGPVVRLKESMADGSEYNLSELRMECHMGTHVDAPGHINQAHFAAGLDVDTLDLEVLNGPALLVDVPRDTNITAKAMEFLKIPRGVRRVLFRTLNTDRKLMWRKGGDMSYVGFTEDGAQWLVDNTDIKLIGVDGLSVAAFDYLISAHVVFFKTPDIIPVEALKLDDIEAGIYMLHCLPLRLVGAEGAPTRCILIK</sequence>
<comment type="subcellular location">
    <subcellularLocation>
        <location evidence="1">Secreted</location>
        <location evidence="1">Extracellular space</location>
        <location evidence="1">Extracellular matrix</location>
    </subcellularLocation>
</comment>
<dbReference type="SUPFAM" id="SSF102198">
    <property type="entry name" value="Putative cyclase"/>
    <property type="match status" value="2"/>
</dbReference>
<dbReference type="OMA" id="MMARKMS"/>
<dbReference type="InParanoid" id="A0A1Z5RLA7"/>